<dbReference type="Gene3D" id="3.30.40.10">
    <property type="entry name" value="Zinc/RING finger domain, C3HC4 (zinc finger)"/>
    <property type="match status" value="2"/>
</dbReference>
<dbReference type="Pfam" id="PF02176">
    <property type="entry name" value="zf-TRAF"/>
    <property type="match status" value="1"/>
</dbReference>
<keyword evidence="1 4" id="KW-0479">Metal-binding</keyword>
<dbReference type="PANTHER" id="PTHR10131:SF94">
    <property type="entry name" value="TNF RECEPTOR-ASSOCIATED FACTOR 4"/>
    <property type="match status" value="1"/>
</dbReference>
<feature type="zinc finger region" description="TRAF-type" evidence="4">
    <location>
        <begin position="92"/>
        <end position="140"/>
    </location>
</feature>
<evidence type="ECO:0000259" key="5">
    <source>
        <dbReference type="PROSITE" id="PS50145"/>
    </source>
</evidence>
<evidence type="ECO:0000256" key="2">
    <source>
        <dbReference type="ARBA" id="ARBA00022771"/>
    </source>
</evidence>
<dbReference type="GO" id="GO:0008270">
    <property type="term" value="F:zinc ion binding"/>
    <property type="evidence" value="ECO:0007669"/>
    <property type="project" value="UniProtKB-KW"/>
</dbReference>
<feature type="zinc finger region" description="TRAF-type" evidence="4">
    <location>
        <begin position="4"/>
        <end position="45"/>
    </location>
</feature>
<dbReference type="PROSITE" id="PS50145">
    <property type="entry name" value="ZF_TRAF"/>
    <property type="match status" value="2"/>
</dbReference>
<keyword evidence="2 4" id="KW-0863">Zinc-finger</keyword>
<protein>
    <submittedName>
        <fullName evidence="6">TNF receptor-associated factor 4</fullName>
    </submittedName>
</protein>
<evidence type="ECO:0000313" key="7">
    <source>
        <dbReference type="Proteomes" id="UP001174909"/>
    </source>
</evidence>
<dbReference type="PANTHER" id="PTHR10131">
    <property type="entry name" value="TNF RECEPTOR ASSOCIATED FACTOR"/>
    <property type="match status" value="1"/>
</dbReference>
<gene>
    <name evidence="6" type="ORF">GBAR_LOCUS7751</name>
</gene>
<evidence type="ECO:0000256" key="4">
    <source>
        <dbReference type="PROSITE-ProRule" id="PRU00207"/>
    </source>
</evidence>
<comment type="caution">
    <text evidence="6">The sequence shown here is derived from an EMBL/GenBank/DDBJ whole genome shotgun (WGS) entry which is preliminary data.</text>
</comment>
<proteinExistence type="predicted"/>
<dbReference type="EMBL" id="CASHTH010001150">
    <property type="protein sequence ID" value="CAI8012063.1"/>
    <property type="molecule type" value="Genomic_DNA"/>
</dbReference>
<evidence type="ECO:0000313" key="6">
    <source>
        <dbReference type="EMBL" id="CAI8012063.1"/>
    </source>
</evidence>
<dbReference type="Proteomes" id="UP001174909">
    <property type="component" value="Unassembled WGS sequence"/>
</dbReference>
<feature type="domain" description="TRAF-type" evidence="5">
    <location>
        <begin position="92"/>
        <end position="140"/>
    </location>
</feature>
<organism evidence="6 7">
    <name type="scientific">Geodia barretti</name>
    <name type="common">Barrett's horny sponge</name>
    <dbReference type="NCBI Taxonomy" id="519541"/>
    <lineage>
        <taxon>Eukaryota</taxon>
        <taxon>Metazoa</taxon>
        <taxon>Porifera</taxon>
        <taxon>Demospongiae</taxon>
        <taxon>Heteroscleromorpha</taxon>
        <taxon>Tetractinellida</taxon>
        <taxon>Astrophorina</taxon>
        <taxon>Geodiidae</taxon>
        <taxon>Geodia</taxon>
    </lineage>
</organism>
<keyword evidence="6" id="KW-0675">Receptor</keyword>
<keyword evidence="3 4" id="KW-0862">Zinc</keyword>
<sequence>MEDHRKTCPEGPIHCKLCSVTYLRKDLKTHNSKKCDIRPYQCEYCGHVGTYASITGKGHVSLLGCYSHYEMCEQYPLDHQCVTCDAKVKRVEKHMCPFEQVKCPFGGEVCAFELQGHIQRKDIQNHKKECKYRPYTCEYCGFTDTYKAITGIGIFCIRSWPRHYDKCKKLFDCPFKYAGCTHRIPQNEIHAHCQTNVHAHLKMVSLSHKQLIVKNEKMVQKNEELLGDSDKMAKKVEEMGCKYEMMARANESAIDELLKRIDKLERHRCS</sequence>
<dbReference type="AlphaFoldDB" id="A0AA35RJU7"/>
<reference evidence="6" key="1">
    <citation type="submission" date="2023-03" db="EMBL/GenBank/DDBJ databases">
        <authorList>
            <person name="Steffen K."/>
            <person name="Cardenas P."/>
        </authorList>
    </citation>
    <scope>NUCLEOTIDE SEQUENCE</scope>
</reference>
<keyword evidence="7" id="KW-1185">Reference proteome</keyword>
<evidence type="ECO:0000256" key="3">
    <source>
        <dbReference type="ARBA" id="ARBA00022833"/>
    </source>
</evidence>
<accession>A0AA35RJU7</accession>
<dbReference type="InterPro" id="IPR001293">
    <property type="entry name" value="Znf_TRAF"/>
</dbReference>
<dbReference type="InterPro" id="IPR013083">
    <property type="entry name" value="Znf_RING/FYVE/PHD"/>
</dbReference>
<feature type="domain" description="TRAF-type" evidence="5">
    <location>
        <begin position="4"/>
        <end position="45"/>
    </location>
</feature>
<name>A0AA35RJU7_GEOBA</name>
<evidence type="ECO:0000256" key="1">
    <source>
        <dbReference type="ARBA" id="ARBA00022723"/>
    </source>
</evidence>